<dbReference type="InterPro" id="IPR016186">
    <property type="entry name" value="C-type_lectin-like/link_sf"/>
</dbReference>
<organism evidence="2 3">
    <name type="scientific">Enterobius vermicularis</name>
    <name type="common">Human pinworm</name>
    <dbReference type="NCBI Taxonomy" id="51028"/>
    <lineage>
        <taxon>Eukaryota</taxon>
        <taxon>Metazoa</taxon>
        <taxon>Ecdysozoa</taxon>
        <taxon>Nematoda</taxon>
        <taxon>Chromadorea</taxon>
        <taxon>Rhabditida</taxon>
        <taxon>Spirurina</taxon>
        <taxon>Oxyuridomorpha</taxon>
        <taxon>Oxyuroidea</taxon>
        <taxon>Oxyuridae</taxon>
        <taxon>Enterobius</taxon>
    </lineage>
</organism>
<sequence>MCSCTDVENKGKKSVKFTEKFLTRHTTKGFWIGFERHGPWADNSFRWLDGSNSYYRNWDKGYPISTGEFVKVKKSGGWINPNTDECAEPACLRRGSFFLFSFYIFYKLASMISRKKETLYFSDSWLETLTITTMFQQIQTENNTLTLRNEPKKLIVKKSSRHS</sequence>
<dbReference type="Gene3D" id="3.10.100.10">
    <property type="entry name" value="Mannose-Binding Protein A, subunit A"/>
    <property type="match status" value="1"/>
</dbReference>
<evidence type="ECO:0000313" key="3">
    <source>
        <dbReference type="Proteomes" id="UP000274131"/>
    </source>
</evidence>
<dbReference type="InterPro" id="IPR001304">
    <property type="entry name" value="C-type_lectin-like"/>
</dbReference>
<dbReference type="OrthoDB" id="6369810at2759"/>
<evidence type="ECO:0000313" key="2">
    <source>
        <dbReference type="EMBL" id="VDD86734.1"/>
    </source>
</evidence>
<keyword evidence="3" id="KW-1185">Reference proteome</keyword>
<proteinExistence type="predicted"/>
<dbReference type="InterPro" id="IPR016187">
    <property type="entry name" value="CTDL_fold"/>
</dbReference>
<feature type="domain" description="C-type lectin" evidence="1">
    <location>
        <begin position="4"/>
        <end position="92"/>
    </location>
</feature>
<evidence type="ECO:0000259" key="1">
    <source>
        <dbReference type="PROSITE" id="PS50041"/>
    </source>
</evidence>
<name>A0A3P6I5F0_ENTVE</name>
<accession>A0A3P6I5F0</accession>
<gene>
    <name evidence="2" type="ORF">EVEC_LOCUS1877</name>
</gene>
<protein>
    <recommendedName>
        <fullName evidence="1">C-type lectin domain-containing protein</fullName>
    </recommendedName>
</protein>
<dbReference type="PROSITE" id="PS50041">
    <property type="entry name" value="C_TYPE_LECTIN_2"/>
    <property type="match status" value="1"/>
</dbReference>
<dbReference type="Proteomes" id="UP000274131">
    <property type="component" value="Unassembled WGS sequence"/>
</dbReference>
<reference evidence="2 3" key="1">
    <citation type="submission" date="2018-10" db="EMBL/GenBank/DDBJ databases">
        <authorList>
            <consortium name="Pathogen Informatics"/>
        </authorList>
    </citation>
    <scope>NUCLEOTIDE SEQUENCE [LARGE SCALE GENOMIC DNA]</scope>
</reference>
<dbReference type="CDD" id="cd00037">
    <property type="entry name" value="CLECT"/>
    <property type="match status" value="1"/>
</dbReference>
<dbReference type="SUPFAM" id="SSF56436">
    <property type="entry name" value="C-type lectin-like"/>
    <property type="match status" value="1"/>
</dbReference>
<dbReference type="AlphaFoldDB" id="A0A3P6I5F0"/>
<dbReference type="EMBL" id="UXUI01007279">
    <property type="protein sequence ID" value="VDD86734.1"/>
    <property type="molecule type" value="Genomic_DNA"/>
</dbReference>